<dbReference type="GO" id="GO:0006152">
    <property type="term" value="P:purine nucleoside catabolic process"/>
    <property type="evidence" value="ECO:0007669"/>
    <property type="project" value="TreeGrafter"/>
</dbReference>
<dbReference type="PANTHER" id="PTHR12304:SF4">
    <property type="entry name" value="URIDINE NUCLEOSIDASE"/>
    <property type="match status" value="1"/>
</dbReference>
<sequence>MSVPLWIDCDPGQDDVVAIALAAYNPHIKLIGLSTVHGNSSLENTTRNALRFLTAINRMDVPVYPGSPMSLRGSTDDAPEVHGKTGLNGSNLLPEPRFKARSHEEFFPALKRAIEETNGELCIAAVAPLTNIALFFEKYPELRDRIRYLVIMGGGFNKFNRKGVAEFNIFVDSLAASEILSDKILAKHIILAPLDMTSQIRASVELQGKILGSPDEKSASNFRALMYQLVHSFYLRVKQRMGPDYVGPSVHDPPALASLLYFCGFDDDLDYKSFKGSVKVVVGGEKDGATILGTDKEITILTDLNRDRFWELILEAYQEADKKAFVNTIDRSKLIEENKP</sequence>
<dbReference type="STRING" id="13370.A0A448YGW1"/>
<accession>A0A448YGW1</accession>
<dbReference type="Gene3D" id="3.90.245.10">
    <property type="entry name" value="Ribonucleoside hydrolase-like"/>
    <property type="match status" value="1"/>
</dbReference>
<dbReference type="InterPro" id="IPR015910">
    <property type="entry name" value="I/U_nuclsd_hydro_CS"/>
</dbReference>
<keyword evidence="2" id="KW-0378">Hydrolase</keyword>
<dbReference type="InterPro" id="IPR001910">
    <property type="entry name" value="Inosine/uridine_hydrolase_dom"/>
</dbReference>
<dbReference type="GO" id="GO:0005829">
    <property type="term" value="C:cytosol"/>
    <property type="evidence" value="ECO:0007669"/>
    <property type="project" value="TreeGrafter"/>
</dbReference>
<dbReference type="EMBL" id="CAACVR010000002">
    <property type="protein sequence ID" value="VEU20128.1"/>
    <property type="molecule type" value="Genomic_DNA"/>
</dbReference>
<proteinExistence type="inferred from homology"/>
<protein>
    <submittedName>
        <fullName evidence="5">DEKNAAC101059</fullName>
    </submittedName>
</protein>
<evidence type="ECO:0000256" key="3">
    <source>
        <dbReference type="ARBA" id="ARBA00023295"/>
    </source>
</evidence>
<gene>
    <name evidence="5" type="ORF">BRENAR_LOCUS863</name>
</gene>
<keyword evidence="6" id="KW-1185">Reference proteome</keyword>
<dbReference type="InterPro" id="IPR036452">
    <property type="entry name" value="Ribo_hydro-like"/>
</dbReference>
<keyword evidence="3" id="KW-0326">Glycosidase</keyword>
<feature type="domain" description="Inosine/uridine-preferring nucleoside hydrolase" evidence="4">
    <location>
        <begin position="5"/>
        <end position="311"/>
    </location>
</feature>
<dbReference type="Pfam" id="PF01156">
    <property type="entry name" value="IU_nuc_hydro"/>
    <property type="match status" value="1"/>
</dbReference>
<evidence type="ECO:0000259" key="4">
    <source>
        <dbReference type="Pfam" id="PF01156"/>
    </source>
</evidence>
<dbReference type="InParanoid" id="A0A448YGW1"/>
<dbReference type="OrthoDB" id="432381at2759"/>
<evidence type="ECO:0000256" key="1">
    <source>
        <dbReference type="ARBA" id="ARBA00009176"/>
    </source>
</evidence>
<dbReference type="SUPFAM" id="SSF53590">
    <property type="entry name" value="Nucleoside hydrolase"/>
    <property type="match status" value="1"/>
</dbReference>
<evidence type="ECO:0000256" key="2">
    <source>
        <dbReference type="ARBA" id="ARBA00022801"/>
    </source>
</evidence>
<organism evidence="5 6">
    <name type="scientific">Brettanomyces naardenensis</name>
    <name type="common">Yeast</name>
    <dbReference type="NCBI Taxonomy" id="13370"/>
    <lineage>
        <taxon>Eukaryota</taxon>
        <taxon>Fungi</taxon>
        <taxon>Dikarya</taxon>
        <taxon>Ascomycota</taxon>
        <taxon>Saccharomycotina</taxon>
        <taxon>Pichiomycetes</taxon>
        <taxon>Pichiales</taxon>
        <taxon>Pichiaceae</taxon>
        <taxon>Brettanomyces</taxon>
    </lineage>
</organism>
<dbReference type="FunCoup" id="A0A448YGW1">
    <property type="interactions" value="213"/>
</dbReference>
<dbReference type="GO" id="GO:0008477">
    <property type="term" value="F:purine nucleosidase activity"/>
    <property type="evidence" value="ECO:0007669"/>
    <property type="project" value="TreeGrafter"/>
</dbReference>
<evidence type="ECO:0000313" key="5">
    <source>
        <dbReference type="EMBL" id="VEU20128.1"/>
    </source>
</evidence>
<dbReference type="PROSITE" id="PS01247">
    <property type="entry name" value="IUNH"/>
    <property type="match status" value="1"/>
</dbReference>
<reference evidence="5 6" key="1">
    <citation type="submission" date="2018-12" db="EMBL/GenBank/DDBJ databases">
        <authorList>
            <person name="Tiukova I."/>
            <person name="Dainat J."/>
        </authorList>
    </citation>
    <scope>NUCLEOTIDE SEQUENCE [LARGE SCALE GENOMIC DNA]</scope>
</reference>
<evidence type="ECO:0000313" key="6">
    <source>
        <dbReference type="Proteomes" id="UP000290900"/>
    </source>
</evidence>
<dbReference type="PANTHER" id="PTHR12304">
    <property type="entry name" value="INOSINE-URIDINE PREFERRING NUCLEOSIDE HYDROLASE"/>
    <property type="match status" value="1"/>
</dbReference>
<name>A0A448YGW1_BRENA</name>
<dbReference type="Proteomes" id="UP000290900">
    <property type="component" value="Unassembled WGS sequence"/>
</dbReference>
<dbReference type="GO" id="GO:0045437">
    <property type="term" value="F:uridine nucleosidase activity"/>
    <property type="evidence" value="ECO:0007669"/>
    <property type="project" value="UniProtKB-ARBA"/>
</dbReference>
<dbReference type="AlphaFoldDB" id="A0A448YGW1"/>
<comment type="similarity">
    <text evidence="1">Belongs to the IUNH family.</text>
</comment>
<dbReference type="InterPro" id="IPR023186">
    <property type="entry name" value="IUNH"/>
</dbReference>